<dbReference type="GO" id="GO:0005886">
    <property type="term" value="C:plasma membrane"/>
    <property type="evidence" value="ECO:0007669"/>
    <property type="project" value="TreeGrafter"/>
</dbReference>
<dbReference type="Gene3D" id="3.40.50.1000">
    <property type="entry name" value="HAD superfamily/HAD-like"/>
    <property type="match status" value="1"/>
</dbReference>
<keyword evidence="6 7" id="KW-0472">Membrane</keyword>
<keyword evidence="5 7" id="KW-1133">Transmembrane helix</keyword>
<dbReference type="InterPro" id="IPR006068">
    <property type="entry name" value="ATPase_P-typ_cation-transptr_C"/>
</dbReference>
<comment type="subcellular location">
    <subcellularLocation>
        <location evidence="1">Endomembrane system</location>
        <topology evidence="1">Multi-pass membrane protein</topology>
    </subcellularLocation>
</comment>
<dbReference type="PRINTS" id="PR00119">
    <property type="entry name" value="CATATPASE"/>
</dbReference>
<dbReference type="SUPFAM" id="SSF81665">
    <property type="entry name" value="Calcium ATPase, transmembrane domain M"/>
    <property type="match status" value="1"/>
</dbReference>
<feature type="transmembrane region" description="Helical" evidence="7">
    <location>
        <begin position="241"/>
        <end position="263"/>
    </location>
</feature>
<dbReference type="Gene3D" id="1.20.1110.10">
    <property type="entry name" value="Calcium-transporting ATPase, transmembrane domain"/>
    <property type="match status" value="2"/>
</dbReference>
<dbReference type="PANTHER" id="PTHR24093">
    <property type="entry name" value="CATION TRANSPORTING ATPASE"/>
    <property type="match status" value="1"/>
</dbReference>
<dbReference type="InterPro" id="IPR023298">
    <property type="entry name" value="ATPase_P-typ_TM_dom_sf"/>
</dbReference>
<feature type="transmembrane region" description="Helical" evidence="7">
    <location>
        <begin position="200"/>
        <end position="220"/>
    </location>
</feature>
<keyword evidence="4" id="KW-0460">Magnesium</keyword>
<evidence type="ECO:0000256" key="3">
    <source>
        <dbReference type="ARBA" id="ARBA00022723"/>
    </source>
</evidence>
<dbReference type="GO" id="GO:0012505">
    <property type="term" value="C:endomembrane system"/>
    <property type="evidence" value="ECO:0007669"/>
    <property type="project" value="UniProtKB-SubCell"/>
</dbReference>
<comment type="caution">
    <text evidence="9">The sequence shown here is derived from an EMBL/GenBank/DDBJ whole genome shotgun (WGS) entry which is preliminary data.</text>
</comment>
<dbReference type="PANTHER" id="PTHR24093:SF369">
    <property type="entry name" value="CALCIUM-TRANSPORTING ATPASE"/>
    <property type="match status" value="1"/>
</dbReference>
<gene>
    <name evidence="9" type="ORF">F5X68DRAFT_259983</name>
</gene>
<evidence type="ECO:0000313" key="9">
    <source>
        <dbReference type="EMBL" id="KAH6690569.1"/>
    </source>
</evidence>
<dbReference type="OrthoDB" id="3352408at2759"/>
<dbReference type="InterPro" id="IPR036412">
    <property type="entry name" value="HAD-like_sf"/>
</dbReference>
<feature type="transmembrane region" description="Helical" evidence="7">
    <location>
        <begin position="167"/>
        <end position="188"/>
    </location>
</feature>
<evidence type="ECO:0000259" key="8">
    <source>
        <dbReference type="Pfam" id="PF00689"/>
    </source>
</evidence>
<dbReference type="GO" id="GO:0005524">
    <property type="term" value="F:ATP binding"/>
    <property type="evidence" value="ECO:0007669"/>
    <property type="project" value="InterPro"/>
</dbReference>
<dbReference type="Pfam" id="PF00689">
    <property type="entry name" value="Cation_ATPase_C"/>
    <property type="match status" value="1"/>
</dbReference>
<sequence>MFARFLACLSSIQGGGLAKGQAFLEILILSITAVVIVVPEGLPLTVTLALAFATTRMLKDNNLVRLLRPYDCRDGHPRDDHRFRRGYGNGRLVMHLKTSMNEVVTVTGDGTYDGLALKAADIGFFMGLSGTEVAKEASAIVLLDNNFASIVKALLWGRAINDATRKFLQFQFIINITAGLLTIINTFISGAEASIFSVVQLLWINLIMDTFAALALSTDFPTKAPLLRKPRPRTAPVMDTATWKMTIGQSMYQIVVMFVLYYAGPRLFNAKTDHEIRQLQTMTFNTYVL</sequence>
<evidence type="ECO:0000256" key="5">
    <source>
        <dbReference type="ARBA" id="ARBA00022989"/>
    </source>
</evidence>
<protein>
    <recommendedName>
        <fullName evidence="8">Cation-transporting P-type ATPase C-terminal domain-containing protein</fullName>
    </recommendedName>
</protein>
<dbReference type="InterPro" id="IPR001757">
    <property type="entry name" value="P_typ_ATPase"/>
</dbReference>
<dbReference type="Proteomes" id="UP000770015">
    <property type="component" value="Unassembled WGS sequence"/>
</dbReference>
<keyword evidence="3" id="KW-0479">Metal-binding</keyword>
<dbReference type="GO" id="GO:0006874">
    <property type="term" value="P:intracellular calcium ion homeostasis"/>
    <property type="evidence" value="ECO:0007669"/>
    <property type="project" value="TreeGrafter"/>
</dbReference>
<evidence type="ECO:0000313" key="10">
    <source>
        <dbReference type="Proteomes" id="UP000770015"/>
    </source>
</evidence>
<proteinExistence type="predicted"/>
<keyword evidence="10" id="KW-1185">Reference proteome</keyword>
<feature type="domain" description="Cation-transporting P-type ATPase C-terminal" evidence="8">
    <location>
        <begin position="194"/>
        <end position="289"/>
    </location>
</feature>
<name>A0A9P8VHQ3_9PEZI</name>
<dbReference type="InterPro" id="IPR023214">
    <property type="entry name" value="HAD_sf"/>
</dbReference>
<keyword evidence="2 7" id="KW-0812">Transmembrane</keyword>
<accession>A0A9P8VHQ3</accession>
<evidence type="ECO:0000256" key="4">
    <source>
        <dbReference type="ARBA" id="ARBA00022842"/>
    </source>
</evidence>
<dbReference type="GO" id="GO:0046872">
    <property type="term" value="F:metal ion binding"/>
    <property type="evidence" value="ECO:0007669"/>
    <property type="project" value="UniProtKB-KW"/>
</dbReference>
<evidence type="ECO:0000256" key="1">
    <source>
        <dbReference type="ARBA" id="ARBA00004127"/>
    </source>
</evidence>
<dbReference type="GO" id="GO:0016887">
    <property type="term" value="F:ATP hydrolysis activity"/>
    <property type="evidence" value="ECO:0007669"/>
    <property type="project" value="InterPro"/>
</dbReference>
<evidence type="ECO:0000256" key="6">
    <source>
        <dbReference type="ARBA" id="ARBA00023136"/>
    </source>
</evidence>
<dbReference type="EMBL" id="JAGSXJ010000006">
    <property type="protein sequence ID" value="KAH6690569.1"/>
    <property type="molecule type" value="Genomic_DNA"/>
</dbReference>
<evidence type="ECO:0000256" key="2">
    <source>
        <dbReference type="ARBA" id="ARBA00022692"/>
    </source>
</evidence>
<dbReference type="AlphaFoldDB" id="A0A9P8VHQ3"/>
<organism evidence="9 10">
    <name type="scientific">Plectosphaerella plurivora</name>
    <dbReference type="NCBI Taxonomy" id="936078"/>
    <lineage>
        <taxon>Eukaryota</taxon>
        <taxon>Fungi</taxon>
        <taxon>Dikarya</taxon>
        <taxon>Ascomycota</taxon>
        <taxon>Pezizomycotina</taxon>
        <taxon>Sordariomycetes</taxon>
        <taxon>Hypocreomycetidae</taxon>
        <taxon>Glomerellales</taxon>
        <taxon>Plectosphaerellaceae</taxon>
        <taxon>Plectosphaerella</taxon>
    </lineage>
</organism>
<dbReference type="PRINTS" id="PR00120">
    <property type="entry name" value="HATPASE"/>
</dbReference>
<evidence type="ECO:0000256" key="7">
    <source>
        <dbReference type="SAM" id="Phobius"/>
    </source>
</evidence>
<dbReference type="GO" id="GO:0005388">
    <property type="term" value="F:P-type calcium transporter activity"/>
    <property type="evidence" value="ECO:0007669"/>
    <property type="project" value="TreeGrafter"/>
</dbReference>
<reference evidence="9" key="1">
    <citation type="journal article" date="2021" name="Nat. Commun.">
        <title>Genetic determinants of endophytism in the Arabidopsis root mycobiome.</title>
        <authorList>
            <person name="Mesny F."/>
            <person name="Miyauchi S."/>
            <person name="Thiergart T."/>
            <person name="Pickel B."/>
            <person name="Atanasova L."/>
            <person name="Karlsson M."/>
            <person name="Huettel B."/>
            <person name="Barry K.W."/>
            <person name="Haridas S."/>
            <person name="Chen C."/>
            <person name="Bauer D."/>
            <person name="Andreopoulos W."/>
            <person name="Pangilinan J."/>
            <person name="LaButti K."/>
            <person name="Riley R."/>
            <person name="Lipzen A."/>
            <person name="Clum A."/>
            <person name="Drula E."/>
            <person name="Henrissat B."/>
            <person name="Kohler A."/>
            <person name="Grigoriev I.V."/>
            <person name="Martin F.M."/>
            <person name="Hacquard S."/>
        </authorList>
    </citation>
    <scope>NUCLEOTIDE SEQUENCE</scope>
    <source>
        <strain evidence="9">MPI-SDFR-AT-0117</strain>
    </source>
</reference>
<dbReference type="SUPFAM" id="SSF56784">
    <property type="entry name" value="HAD-like"/>
    <property type="match status" value="1"/>
</dbReference>